<dbReference type="NCBIfam" id="NF003235">
    <property type="entry name" value="PRK04196.1"/>
    <property type="match status" value="1"/>
</dbReference>
<dbReference type="SUPFAM" id="SSF52540">
    <property type="entry name" value="P-loop containing nucleoside triphosphate hydrolases"/>
    <property type="match status" value="1"/>
</dbReference>
<accession>A0A430B2R2</accession>
<comment type="function">
    <text evidence="4">Produces ATP from ADP in the presence of a proton gradient across the membrane. The V-type beta chain is a regulatory subunit.</text>
</comment>
<dbReference type="CDD" id="cd18112">
    <property type="entry name" value="ATP-synt_V_A-type_beta_C"/>
    <property type="match status" value="1"/>
</dbReference>
<keyword evidence="3 4" id="KW-0406">Ion transport</keyword>
<dbReference type="InterPro" id="IPR027417">
    <property type="entry name" value="P-loop_NTPase"/>
</dbReference>
<feature type="domain" description="ATPase F1/V1/A1 complex alpha/beta subunit N-terminal" evidence="6">
    <location>
        <begin position="7"/>
        <end position="64"/>
    </location>
</feature>
<gene>
    <name evidence="4" type="primary">atpB</name>
    <name evidence="8" type="ORF">CBF27_00560</name>
</gene>
<evidence type="ECO:0000259" key="6">
    <source>
        <dbReference type="Pfam" id="PF02874"/>
    </source>
</evidence>
<dbReference type="PROSITE" id="PS00152">
    <property type="entry name" value="ATPASE_ALPHA_BETA"/>
    <property type="match status" value="1"/>
</dbReference>
<dbReference type="RefSeq" id="WP_126811299.1">
    <property type="nucleotide sequence ID" value="NZ_NGKC01000001.1"/>
</dbReference>
<dbReference type="CDD" id="cd01135">
    <property type="entry name" value="V_A-ATPase_B"/>
    <property type="match status" value="1"/>
</dbReference>
<dbReference type="Pfam" id="PF22919">
    <property type="entry name" value="ATP-synt_VA_C"/>
    <property type="match status" value="1"/>
</dbReference>
<reference evidence="8 9" key="1">
    <citation type="submission" date="2017-05" db="EMBL/GenBank/DDBJ databases">
        <title>Vagococcus spp. assemblies.</title>
        <authorList>
            <person name="Gulvik C.A."/>
        </authorList>
    </citation>
    <scope>NUCLEOTIDE SEQUENCE [LARGE SCALE GENOMIC DNA]</scope>
    <source>
        <strain evidence="8 9">LMG 24798</strain>
    </source>
</reference>
<dbReference type="InterPro" id="IPR022879">
    <property type="entry name" value="V-ATPase_su_B/beta"/>
</dbReference>
<feature type="domain" description="ATPase F1/V1/A1 complex alpha/beta subunit nucleotide-binding" evidence="5">
    <location>
        <begin position="130"/>
        <end position="348"/>
    </location>
</feature>
<dbReference type="InterPro" id="IPR055190">
    <property type="entry name" value="ATP-synt_VA_C"/>
</dbReference>
<comment type="caution">
    <text evidence="8">The sequence shown here is derived from an EMBL/GenBank/DDBJ whole genome shotgun (WGS) entry which is preliminary data.</text>
</comment>
<dbReference type="CDD" id="cd18118">
    <property type="entry name" value="ATP-synt_V_A-type_beta_N"/>
    <property type="match status" value="1"/>
</dbReference>
<evidence type="ECO:0000256" key="3">
    <source>
        <dbReference type="ARBA" id="ARBA00023065"/>
    </source>
</evidence>
<dbReference type="AlphaFoldDB" id="A0A430B2R2"/>
<sequence length="453" mass="51266">MKEFKNIQKIAGPLLIVEGVSDIAYDEEVEIYQNDQDIRVGKVLEIEGDHAVIQLYDSNIGLNPDEAKLRFKGRPVSLNVSREMMGRIFDGQGRLIDNGPELLTYEKRDINGSVMNPVLRQYPNQFIQTGISAIDGLNTLVVGQKLPIFSGSGLPHNELAAQIARQAKVLDDTIDFAVVFCAMGISFEESRFFIDEFTRTGAIERSVLFMNLADDPAIERLSAPRMALSAAEYLAFDLDMHVLVIMTDMSNYCEALREVSASRKEVPSRRGYPGYMYTDLASLYERAGRLQNKVGSITMMPILSMPEDDKTHPIPDLTGYITEGQIILSRDLNKIEYRPPINVLPSLSRLKDKGIGKDKTREDHADTMNQLFAFYAKGKETIELASILGDSALTELDHKYAAFARAFEKEYVNQGFYENRSIEETLDLGWKLLKILPKNQLKRIRSKYLEQYY</sequence>
<dbReference type="Pfam" id="PF00006">
    <property type="entry name" value="ATP-synt_ab"/>
    <property type="match status" value="1"/>
</dbReference>
<evidence type="ECO:0000256" key="4">
    <source>
        <dbReference type="HAMAP-Rule" id="MF_00310"/>
    </source>
</evidence>
<comment type="similarity">
    <text evidence="1 4">Belongs to the ATPase alpha/beta chains family.</text>
</comment>
<evidence type="ECO:0000313" key="8">
    <source>
        <dbReference type="EMBL" id="RSU14512.1"/>
    </source>
</evidence>
<evidence type="ECO:0000256" key="2">
    <source>
        <dbReference type="ARBA" id="ARBA00022448"/>
    </source>
</evidence>
<keyword evidence="2 4" id="KW-0813">Transport</keyword>
<dbReference type="InterPro" id="IPR000194">
    <property type="entry name" value="ATPase_F1/V1/A1_a/bsu_nucl-bd"/>
</dbReference>
<evidence type="ECO:0000256" key="1">
    <source>
        <dbReference type="ARBA" id="ARBA00008936"/>
    </source>
</evidence>
<name>A0A430B2R2_9ENTE</name>
<dbReference type="EMBL" id="NGKC01000001">
    <property type="protein sequence ID" value="RSU14512.1"/>
    <property type="molecule type" value="Genomic_DNA"/>
</dbReference>
<dbReference type="HAMAP" id="MF_00310">
    <property type="entry name" value="ATP_synth_B_arch"/>
    <property type="match status" value="1"/>
</dbReference>
<dbReference type="Pfam" id="PF02874">
    <property type="entry name" value="ATP-synt_ab_N"/>
    <property type="match status" value="1"/>
</dbReference>
<dbReference type="GO" id="GO:0046933">
    <property type="term" value="F:proton-transporting ATP synthase activity, rotational mechanism"/>
    <property type="evidence" value="ECO:0007669"/>
    <property type="project" value="UniProtKB-UniRule"/>
</dbReference>
<dbReference type="OrthoDB" id="9803053at2"/>
<keyword evidence="4" id="KW-0375">Hydrogen ion transport</keyword>
<feature type="domain" description="ATP synthase A/B type C-terminal" evidence="7">
    <location>
        <begin position="353"/>
        <end position="453"/>
    </location>
</feature>
<dbReference type="PANTHER" id="PTHR43389:SF4">
    <property type="entry name" value="V-TYPE PROTON ATPASE SUBUNIT B"/>
    <property type="match status" value="1"/>
</dbReference>
<dbReference type="Proteomes" id="UP000286773">
    <property type="component" value="Unassembled WGS sequence"/>
</dbReference>
<dbReference type="PANTHER" id="PTHR43389">
    <property type="entry name" value="V-TYPE PROTON ATPASE SUBUNIT B"/>
    <property type="match status" value="1"/>
</dbReference>
<evidence type="ECO:0000259" key="7">
    <source>
        <dbReference type="Pfam" id="PF22919"/>
    </source>
</evidence>
<dbReference type="GO" id="GO:0042777">
    <property type="term" value="P:proton motive force-driven plasma membrane ATP synthesis"/>
    <property type="evidence" value="ECO:0007669"/>
    <property type="project" value="UniProtKB-UniRule"/>
</dbReference>
<dbReference type="InterPro" id="IPR004100">
    <property type="entry name" value="ATPase_F1/V1/A1_a/bsu_N"/>
</dbReference>
<keyword evidence="4" id="KW-0066">ATP synthesis</keyword>
<dbReference type="Gene3D" id="3.40.50.12240">
    <property type="match status" value="1"/>
</dbReference>
<dbReference type="InterPro" id="IPR020003">
    <property type="entry name" value="ATPase_a/bsu_AS"/>
</dbReference>
<organism evidence="8 9">
    <name type="scientific">Vagococcus acidifermentans</name>
    <dbReference type="NCBI Taxonomy" id="564710"/>
    <lineage>
        <taxon>Bacteria</taxon>
        <taxon>Bacillati</taxon>
        <taxon>Bacillota</taxon>
        <taxon>Bacilli</taxon>
        <taxon>Lactobacillales</taxon>
        <taxon>Enterococcaceae</taxon>
        <taxon>Vagococcus</taxon>
    </lineage>
</organism>
<evidence type="ECO:0000259" key="5">
    <source>
        <dbReference type="Pfam" id="PF00006"/>
    </source>
</evidence>
<keyword evidence="9" id="KW-1185">Reference proteome</keyword>
<dbReference type="GO" id="GO:0005524">
    <property type="term" value="F:ATP binding"/>
    <property type="evidence" value="ECO:0007669"/>
    <property type="project" value="UniProtKB-UniRule"/>
</dbReference>
<evidence type="ECO:0000313" key="9">
    <source>
        <dbReference type="Proteomes" id="UP000286773"/>
    </source>
</evidence>
<proteinExistence type="inferred from homology"/>
<protein>
    <recommendedName>
        <fullName evidence="4">V-type ATP synthase beta chain</fullName>
    </recommendedName>
    <alternativeName>
        <fullName evidence="4">V-ATPase subunit B</fullName>
    </alternativeName>
</protein>